<reference evidence="3 4" key="2">
    <citation type="journal article" date="2016" name="Genome Announc.">
        <title>Permanent Draft Genome Sequences for Two Variants of Frankia sp. Strain CpI1, the First Frankia Strain Isolated from Root Nodules of Comptonia peregrina.</title>
        <authorList>
            <person name="Oshone R."/>
            <person name="Hurst S.G.IV."/>
            <person name="Abebe-Akele F."/>
            <person name="Simpson S."/>
            <person name="Morris K."/>
            <person name="Thomas W.K."/>
            <person name="Tisa L.S."/>
        </authorList>
    </citation>
    <scope>NUCLEOTIDE SEQUENCE [LARGE SCALE GENOMIC DNA]</scope>
    <source>
        <strain evidence="4">CpI1-S</strain>
    </source>
</reference>
<dbReference type="InterPro" id="IPR045851">
    <property type="entry name" value="AMP-bd_C_sf"/>
</dbReference>
<protein>
    <submittedName>
        <fullName evidence="3">Acyl-CoA synthetase (AMP-forming)/AMP-acid ligase II</fullName>
    </submittedName>
</protein>
<dbReference type="GO" id="GO:0031956">
    <property type="term" value="F:medium-chain fatty acid-CoA ligase activity"/>
    <property type="evidence" value="ECO:0007669"/>
    <property type="project" value="TreeGrafter"/>
</dbReference>
<evidence type="ECO:0000259" key="2">
    <source>
        <dbReference type="Pfam" id="PF13193"/>
    </source>
</evidence>
<dbReference type="InterPro" id="IPR000873">
    <property type="entry name" value="AMP-dep_synth/lig_dom"/>
</dbReference>
<reference evidence="4" key="1">
    <citation type="submission" date="2015-02" db="EMBL/GenBank/DDBJ databases">
        <title>Draft Genome of Frankia sp. CpI1-S.</title>
        <authorList>
            <person name="Oshone R.T."/>
            <person name="Ngom M."/>
            <person name="Ghodhbane-Gtari F."/>
            <person name="Gtari M."/>
            <person name="Morris K."/>
            <person name="Thomas K."/>
            <person name="Sen A."/>
            <person name="Tisa L.S."/>
        </authorList>
    </citation>
    <scope>NUCLEOTIDE SEQUENCE [LARGE SCALE GENOMIC DNA]</scope>
    <source>
        <strain evidence="4">CpI1-S</strain>
    </source>
</reference>
<dbReference type="Proteomes" id="UP000032545">
    <property type="component" value="Unassembled WGS sequence"/>
</dbReference>
<dbReference type="PROSITE" id="PS00455">
    <property type="entry name" value="AMP_BINDING"/>
    <property type="match status" value="1"/>
</dbReference>
<dbReference type="Gene3D" id="3.40.50.12780">
    <property type="entry name" value="N-terminal domain of ligase-like"/>
    <property type="match status" value="1"/>
</dbReference>
<dbReference type="InterPro" id="IPR020845">
    <property type="entry name" value="AMP-binding_CS"/>
</dbReference>
<evidence type="ECO:0000313" key="3">
    <source>
        <dbReference type="EMBL" id="KJE25388.1"/>
    </source>
</evidence>
<dbReference type="Pfam" id="PF00501">
    <property type="entry name" value="AMP-binding"/>
    <property type="match status" value="1"/>
</dbReference>
<feature type="domain" description="AMP-dependent synthetase/ligase" evidence="1">
    <location>
        <begin position="46"/>
        <end position="367"/>
    </location>
</feature>
<keyword evidence="3" id="KW-0436">Ligase</keyword>
<gene>
    <name evidence="3" type="ORF">FF36_00521</name>
</gene>
<dbReference type="GO" id="GO:0006631">
    <property type="term" value="P:fatty acid metabolic process"/>
    <property type="evidence" value="ECO:0007669"/>
    <property type="project" value="TreeGrafter"/>
</dbReference>
<evidence type="ECO:0000259" key="1">
    <source>
        <dbReference type="Pfam" id="PF00501"/>
    </source>
</evidence>
<comment type="caution">
    <text evidence="3">The sequence shown here is derived from an EMBL/GenBank/DDBJ whole genome shotgun (WGS) entry which is preliminary data.</text>
</comment>
<dbReference type="RefSeq" id="WP_236706025.1">
    <property type="nucleotide sequence ID" value="NZ_JYFN01000002.1"/>
</dbReference>
<keyword evidence="4" id="KW-1185">Reference proteome</keyword>
<dbReference type="Pfam" id="PF13193">
    <property type="entry name" value="AMP-binding_C"/>
    <property type="match status" value="1"/>
</dbReference>
<dbReference type="PATRIC" id="fig|1502723.3.peg.580"/>
<dbReference type="PANTHER" id="PTHR43201">
    <property type="entry name" value="ACYL-COA SYNTHETASE"/>
    <property type="match status" value="1"/>
</dbReference>
<proteinExistence type="predicted"/>
<dbReference type="Gene3D" id="3.30.300.30">
    <property type="match status" value="1"/>
</dbReference>
<dbReference type="InterPro" id="IPR025110">
    <property type="entry name" value="AMP-bd_C"/>
</dbReference>
<dbReference type="InterPro" id="IPR042099">
    <property type="entry name" value="ANL_N_sf"/>
</dbReference>
<sequence length="513" mass="52034">MPDPDAGIGAGAGVGGAAGASVAVGVEVGVGGGWLERVFAVHAGSARPAVLDAGGPVSGAELVGRATYAAEFLIGLGVAADTPVPALLTSNPDALALLLGGAAADRPVAPLGPRLTATELAGPVRASGAGVLLTEPAWAAVAAEAAALAGARVIPVPAMRASGAAPPVPRGPVALYLHTSGTTGAAKRVPVTQEVLAARTELLSGLLDLGPDSRYATGSPLHHIGGLGNTLVAVTVGATVLPTARFSHEWWAGLREQGATHCQLVPTMIEMLLAEGTLDAVGLRTLIYGASPISPETLRRVQTVLPGVRLVNLFGQTEGSPLTCLTPADHDRAAAGAPDLLATVGRPVPGLRLRIDDPDDAGVGEVLAAAAHLSVHAADGWLHSGDLGFLDDDGYLHLVGRRNDMIVRGGENVYPLEIEHTLVEHPGVADVGIVGVPDARLGETLAAFVVPADPDRPPPADELRQFVRDRLAGFKVPAYWYVVDALPLNAAGKLTRPALRARHDAAAAGSLSP</sequence>
<dbReference type="SUPFAM" id="SSF56801">
    <property type="entry name" value="Acetyl-CoA synthetase-like"/>
    <property type="match status" value="1"/>
</dbReference>
<dbReference type="PANTHER" id="PTHR43201:SF32">
    <property type="entry name" value="2-SUCCINYLBENZOATE--COA LIGASE, CHLOROPLASTIC_PEROXISOMAL"/>
    <property type="match status" value="1"/>
</dbReference>
<accession>A0A0D8BMF6</accession>
<feature type="domain" description="AMP-binding enzyme C-terminal" evidence="2">
    <location>
        <begin position="417"/>
        <end position="493"/>
    </location>
</feature>
<organism evidence="3 4">
    <name type="scientific">Frankia torreyi</name>
    <dbReference type="NCBI Taxonomy" id="1856"/>
    <lineage>
        <taxon>Bacteria</taxon>
        <taxon>Bacillati</taxon>
        <taxon>Actinomycetota</taxon>
        <taxon>Actinomycetes</taxon>
        <taxon>Frankiales</taxon>
        <taxon>Frankiaceae</taxon>
        <taxon>Frankia</taxon>
    </lineage>
</organism>
<evidence type="ECO:0000313" key="4">
    <source>
        <dbReference type="Proteomes" id="UP000032545"/>
    </source>
</evidence>
<name>A0A0D8BMF6_9ACTN</name>
<dbReference type="AlphaFoldDB" id="A0A0D8BMF6"/>
<dbReference type="EMBL" id="JYFN01000002">
    <property type="protein sequence ID" value="KJE25388.1"/>
    <property type="molecule type" value="Genomic_DNA"/>
</dbReference>
<dbReference type="CDD" id="cd04433">
    <property type="entry name" value="AFD_class_I"/>
    <property type="match status" value="1"/>
</dbReference>